<protein>
    <submittedName>
        <fullName evidence="1">Uncharacterized protein</fullName>
    </submittedName>
</protein>
<reference evidence="1" key="1">
    <citation type="submission" date="2022-08" db="UniProtKB">
        <authorList>
            <consortium name="EnsemblMetazoa"/>
        </authorList>
    </citation>
    <scope>IDENTIFICATION</scope>
</reference>
<dbReference type="Proteomes" id="UP000075882">
    <property type="component" value="Unassembled WGS sequence"/>
</dbReference>
<proteinExistence type="predicted"/>
<accession>A0A8W7PW69</accession>
<name>A0A8W7PW69_ANOCL</name>
<organism evidence="1">
    <name type="scientific">Anopheles coluzzii</name>
    <name type="common">African malaria mosquito</name>
    <dbReference type="NCBI Taxonomy" id="1518534"/>
    <lineage>
        <taxon>Eukaryota</taxon>
        <taxon>Metazoa</taxon>
        <taxon>Ecdysozoa</taxon>
        <taxon>Arthropoda</taxon>
        <taxon>Hexapoda</taxon>
        <taxon>Insecta</taxon>
        <taxon>Pterygota</taxon>
        <taxon>Neoptera</taxon>
        <taxon>Endopterygota</taxon>
        <taxon>Diptera</taxon>
        <taxon>Nematocera</taxon>
        <taxon>Culicoidea</taxon>
        <taxon>Culicidae</taxon>
        <taxon>Anophelinae</taxon>
        <taxon>Anopheles</taxon>
    </lineage>
</organism>
<sequence length="455" mass="50232">MGNDIVLRLSHARQNTTTNCSTNLGQLVWQGGFASVPVTARADYADALRQILLHTARASHAHHVAATEPADYAHHAAHAAAHRHGVHWAAHTDDAHSDHVTGARPWHADVAQATSHANHVARLVARVHVVVQHYVARLHWHGRMGRNVVRRRLRTRRHGRLSPRRRYRPRGRLGLRAANRWRRPDRLHQLLLHGELLRVRRPHDALVRALALLLLLLLQLLGQDVHADAALCLRVRLHRLLNVLLLIGEHAATLPVPAAHLLLRPGTLVVRWDGWNVTAGHGQLAVQHQLLLLLLLLLLLRLLLLVPELLLQLQPTFAGGVCAPGFMPMPPWCGLPMPPIWTVFGTADGLMAPAPALFNPPHAMLVTTPPPLAGTPIAIVLLTGPDGATEQPAMTLVEQTALLRLLPPPLLFCGICGVGAPSRVVFITAIRRRRSCCCCNLKERKRQKKGEKFSA</sequence>
<dbReference type="AlphaFoldDB" id="A0A8W7PW69"/>
<dbReference type="EnsemblMetazoa" id="ACOM038740-RA">
    <property type="protein sequence ID" value="ACOM038740-PA.1"/>
    <property type="gene ID" value="ACOM038740"/>
</dbReference>
<evidence type="ECO:0000313" key="1">
    <source>
        <dbReference type="EnsemblMetazoa" id="ACOM038740-PA.1"/>
    </source>
</evidence>